<dbReference type="EMBL" id="JACGET010000014">
    <property type="protein sequence ID" value="MBN3107124.1"/>
    <property type="molecule type" value="Genomic_DNA"/>
</dbReference>
<evidence type="ECO:0000313" key="5">
    <source>
        <dbReference type="Proteomes" id="UP000762586"/>
    </source>
</evidence>
<dbReference type="Proteomes" id="UP000762586">
    <property type="component" value="Unassembled WGS sequence"/>
</dbReference>
<proteinExistence type="predicted"/>
<sequence>MPRKSLPRRERVSDGPPDDCISEGTAKRRNFRVKDWGHGAASIGRPVSGATQLRK</sequence>
<organism evidence="3 4">
    <name type="scientific">Pectobacterium brasiliense</name>
    <dbReference type="NCBI Taxonomy" id="180957"/>
    <lineage>
        <taxon>Bacteria</taxon>
        <taxon>Pseudomonadati</taxon>
        <taxon>Pseudomonadota</taxon>
        <taxon>Gammaproteobacteria</taxon>
        <taxon>Enterobacterales</taxon>
        <taxon>Pectobacteriaceae</taxon>
        <taxon>Pectobacterium</taxon>
    </lineage>
</organism>
<protein>
    <submittedName>
        <fullName evidence="3">Uncharacterized protein</fullName>
    </submittedName>
</protein>
<reference evidence="2 5" key="1">
    <citation type="submission" date="2020-07" db="EMBL/GenBank/DDBJ databases">
        <title>A pangenomic view of the genus Pectobacterium provides insights into genome organization, phylogeny, and virulence.</title>
        <authorList>
            <person name="Jonkheer E."/>
            <person name="Brankovics B."/>
            <person name="Houwers I."/>
            <person name="Van Der Wolf J."/>
            <person name="Bonants P."/>
            <person name="Vreeburg R."/>
            <person name="Bollema R."/>
            <person name="De Haan J."/>
            <person name="Berke L."/>
            <person name="De Ridder D."/>
            <person name="Smit S."/>
            <person name="Van Der Lee T.A.J."/>
        </authorList>
    </citation>
    <scope>NUCLEOTIDE SEQUENCE [LARGE SCALE GENOMIC DNA]</scope>
    <source>
        <strain evidence="2 5">NAK:384</strain>
    </source>
</reference>
<name>A0A433N196_9GAMM</name>
<feature type="region of interest" description="Disordered" evidence="1">
    <location>
        <begin position="36"/>
        <end position="55"/>
    </location>
</feature>
<evidence type="ECO:0000313" key="2">
    <source>
        <dbReference type="EMBL" id="MBN3107124.1"/>
    </source>
</evidence>
<dbReference type="RefSeq" id="WP_158586011.1">
    <property type="nucleotide sequence ID" value="NZ_BSWF01000017.1"/>
</dbReference>
<evidence type="ECO:0000313" key="4">
    <source>
        <dbReference type="Proteomes" id="UP000269351"/>
    </source>
</evidence>
<keyword evidence="5" id="KW-1185">Reference proteome</keyword>
<gene>
    <name evidence="3" type="ORF">F126LOC_004165</name>
    <name evidence="2" type="ORF">H4F48_13695</name>
</gene>
<dbReference type="EMBL" id="CP065031">
    <property type="protein sequence ID" value="QPK25027.1"/>
    <property type="molecule type" value="Genomic_DNA"/>
</dbReference>
<evidence type="ECO:0000313" key="3">
    <source>
        <dbReference type="EMBL" id="QPK25027.1"/>
    </source>
</evidence>
<evidence type="ECO:0000256" key="1">
    <source>
        <dbReference type="SAM" id="MobiDB-lite"/>
    </source>
</evidence>
<accession>A0A433N196</accession>
<feature type="region of interest" description="Disordered" evidence="1">
    <location>
        <begin position="1"/>
        <end position="26"/>
    </location>
</feature>
<reference evidence="3 4" key="2">
    <citation type="submission" date="2020-11" db="EMBL/GenBank/DDBJ databases">
        <title>Complete genome sequence of Pectobacterium brasiliense strain F126.</title>
        <authorList>
            <person name="Miroshnikov K."/>
            <person name="Vo T.N.H."/>
            <person name="Khodykina M.V."/>
            <person name="Kabanova A.P."/>
            <person name="Shneider M."/>
            <person name="Korzhenkov A."/>
            <person name="Toschakov S.V."/>
            <person name="Miroshnikov K.A."/>
            <person name="Ignatov A.N."/>
            <person name="Mikhailova Y.V."/>
            <person name="Shelenkov A."/>
            <person name="Yanushevich Y.G."/>
            <person name="Evseev P.V."/>
        </authorList>
    </citation>
    <scope>NUCLEOTIDE SEQUENCE [LARGE SCALE GENOMIC DNA]</scope>
    <source>
        <strain evidence="3 4">F126</strain>
    </source>
</reference>
<dbReference type="Proteomes" id="UP000269351">
    <property type="component" value="Chromosome"/>
</dbReference>
<dbReference type="AlphaFoldDB" id="A0A433N196"/>